<comment type="caution">
    <text evidence="2">The sequence shown here is derived from an EMBL/GenBank/DDBJ whole genome shotgun (WGS) entry which is preliminary data.</text>
</comment>
<dbReference type="Proteomes" id="UP000306791">
    <property type="component" value="Unassembled WGS sequence"/>
</dbReference>
<keyword evidence="3" id="KW-1185">Reference proteome</keyword>
<name>A0ABY2UJJ7_9GAMM</name>
<evidence type="ECO:0000256" key="1">
    <source>
        <dbReference type="SAM" id="Phobius"/>
    </source>
</evidence>
<gene>
    <name evidence="2" type="ORF">FDY93_05900</name>
</gene>
<dbReference type="RefSeq" id="WP_220446112.1">
    <property type="nucleotide sequence ID" value="NZ_VANI01000006.1"/>
</dbReference>
<organism evidence="2 3">
    <name type="scientific">Microbulbifer harenosus</name>
    <dbReference type="NCBI Taxonomy" id="2576840"/>
    <lineage>
        <taxon>Bacteria</taxon>
        <taxon>Pseudomonadati</taxon>
        <taxon>Pseudomonadota</taxon>
        <taxon>Gammaproteobacteria</taxon>
        <taxon>Cellvibrionales</taxon>
        <taxon>Microbulbiferaceae</taxon>
        <taxon>Microbulbifer</taxon>
    </lineage>
</organism>
<evidence type="ECO:0000313" key="3">
    <source>
        <dbReference type="Proteomes" id="UP000306791"/>
    </source>
</evidence>
<evidence type="ECO:0000313" key="2">
    <source>
        <dbReference type="EMBL" id="TLM78331.1"/>
    </source>
</evidence>
<keyword evidence="1" id="KW-1133">Transmembrane helix</keyword>
<feature type="transmembrane region" description="Helical" evidence="1">
    <location>
        <begin position="6"/>
        <end position="25"/>
    </location>
</feature>
<accession>A0ABY2UJJ7</accession>
<proteinExistence type="predicted"/>
<protein>
    <submittedName>
        <fullName evidence="2">Uncharacterized protein</fullName>
    </submittedName>
</protein>
<keyword evidence="1" id="KW-0812">Transmembrane</keyword>
<reference evidence="2 3" key="1">
    <citation type="submission" date="2019-05" db="EMBL/GenBank/DDBJ databases">
        <title>Microbulbifer harenosus sp. nov., an alginate-degrading bacterium isolated from coastal sand.</title>
        <authorList>
            <person name="Huang H."/>
            <person name="Mo K."/>
            <person name="Bao S."/>
        </authorList>
    </citation>
    <scope>NUCLEOTIDE SEQUENCE [LARGE SCALE GENOMIC DNA]</scope>
    <source>
        <strain evidence="2 3">HB161719</strain>
    </source>
</reference>
<sequence>MVRFMGILWSLIGILFYPVAMWVTNPLDSAKYFEKLIRRTIKTHITRAGYNMNTIKRLQVHRIKDVDAQRYDMYDFWTEKKAVMDRWQEQLEGPGSRCLRPVQE</sequence>
<keyword evidence="1" id="KW-0472">Membrane</keyword>
<dbReference type="EMBL" id="VANI01000006">
    <property type="protein sequence ID" value="TLM78331.1"/>
    <property type="molecule type" value="Genomic_DNA"/>
</dbReference>